<dbReference type="GO" id="GO:0016787">
    <property type="term" value="F:hydrolase activity"/>
    <property type="evidence" value="ECO:0007669"/>
    <property type="project" value="UniProtKB-KW"/>
</dbReference>
<feature type="signal peptide" evidence="4">
    <location>
        <begin position="1"/>
        <end position="27"/>
    </location>
</feature>
<dbReference type="Pfam" id="PF02435">
    <property type="entry name" value="Glyco_hydro_68"/>
    <property type="match status" value="1"/>
</dbReference>
<sequence>MTRRPTTAMAVLTGAALAASTTATAWAAPPDHAKGRGGGPPAAEDSYPVDGDFTDTWTRTAAATWELDDSNTLPLLEESPVEPMSDEVWVWDTWPLTGLDTRTENVRGWKIAFSLTADKDLDFVERHWTAEIGYFISRDGRDWQYQGDLFPEDVDPPGQREWAGSSVIVGDRVYHYYTASGTEGAADGDLEYFRQRLAVASARIVAGPDGVEFTDWTDHEIIAAADGELYQSLEQSAGSPIIYGFRDPWVFRNPDDGEIYMLFEGNTPGARAECDEDDLGPGPYPPLEEGAGFYNGNIGLAASEGGSMTEFELLPPIMSANCVNQQLERPHATFRGGDVYLWTITHKFTFAPALQDTGSDALVGFVGPSLRSDYEPLNGSGLVLSNPPENNTQSYSWYVMPGGFVESFLDNVEGEYIGSLGGTAKIAIQGQARTKLVKVFDTPFIR</sequence>
<evidence type="ECO:0000256" key="1">
    <source>
        <dbReference type="ARBA" id="ARBA00006775"/>
    </source>
</evidence>
<dbReference type="RefSeq" id="WP_340269677.1">
    <property type="nucleotide sequence ID" value="NZ_JBBEOG010000005.1"/>
</dbReference>
<reference evidence="6" key="1">
    <citation type="journal article" date="2019" name="Int. J. Syst. Evol. Microbiol.">
        <title>The Global Catalogue of Microorganisms (GCM) 10K type strain sequencing project: providing services to taxonomists for standard genome sequencing and annotation.</title>
        <authorList>
            <consortium name="The Broad Institute Genomics Platform"/>
            <consortium name="The Broad Institute Genome Sequencing Center for Infectious Disease"/>
            <person name="Wu L."/>
            <person name="Ma J."/>
        </authorList>
    </citation>
    <scope>NUCLEOTIDE SEQUENCE [LARGE SCALE GENOMIC DNA]</scope>
    <source>
        <strain evidence="6">CCUG 43114</strain>
    </source>
</reference>
<dbReference type="InterPro" id="IPR023296">
    <property type="entry name" value="Glyco_hydro_beta-prop_sf"/>
</dbReference>
<feature type="chain" id="PRO_5045496237" evidence="4">
    <location>
        <begin position="28"/>
        <end position="446"/>
    </location>
</feature>
<keyword evidence="6" id="KW-1185">Reference proteome</keyword>
<feature type="region of interest" description="Disordered" evidence="3">
    <location>
        <begin position="23"/>
        <end position="49"/>
    </location>
</feature>
<dbReference type="Proteomes" id="UP001596122">
    <property type="component" value="Unassembled WGS sequence"/>
</dbReference>
<organism evidence="5 6">
    <name type="scientific">Aquipuribacter nitratireducens</name>
    <dbReference type="NCBI Taxonomy" id="650104"/>
    <lineage>
        <taxon>Bacteria</taxon>
        <taxon>Bacillati</taxon>
        <taxon>Actinomycetota</taxon>
        <taxon>Actinomycetes</taxon>
        <taxon>Micrococcales</taxon>
        <taxon>Intrasporangiaceae</taxon>
        <taxon>Aquipuribacter</taxon>
    </lineage>
</organism>
<evidence type="ECO:0000256" key="4">
    <source>
        <dbReference type="SAM" id="SignalP"/>
    </source>
</evidence>
<keyword evidence="4" id="KW-0732">Signal</keyword>
<evidence type="ECO:0000256" key="3">
    <source>
        <dbReference type="SAM" id="MobiDB-lite"/>
    </source>
</evidence>
<dbReference type="SUPFAM" id="SSF75005">
    <property type="entry name" value="Arabinanase/levansucrase/invertase"/>
    <property type="match status" value="1"/>
</dbReference>
<gene>
    <name evidence="5" type="ORF">ACFPJ6_15520</name>
</gene>
<dbReference type="Gene3D" id="2.115.10.20">
    <property type="entry name" value="Glycosyl hydrolase domain, family 43"/>
    <property type="match status" value="1"/>
</dbReference>
<accession>A0ABW0GRK2</accession>
<evidence type="ECO:0000256" key="2">
    <source>
        <dbReference type="RuleBase" id="RU361220"/>
    </source>
</evidence>
<proteinExistence type="inferred from homology"/>
<comment type="similarity">
    <text evidence="1 2">Belongs to the glycosyl hydrolase 68 family.</text>
</comment>
<dbReference type="InterPro" id="IPR003469">
    <property type="entry name" value="Glyco_hydro_68"/>
</dbReference>
<evidence type="ECO:0000313" key="5">
    <source>
        <dbReference type="EMBL" id="MFC5382177.1"/>
    </source>
</evidence>
<keyword evidence="5" id="KW-0378">Hydrolase</keyword>
<dbReference type="EMBL" id="JBHSLD010000014">
    <property type="protein sequence ID" value="MFC5382177.1"/>
    <property type="molecule type" value="Genomic_DNA"/>
</dbReference>
<dbReference type="CDD" id="cd08997">
    <property type="entry name" value="GH68"/>
    <property type="match status" value="1"/>
</dbReference>
<protein>
    <submittedName>
        <fullName evidence="5">Glycoside hydrolase family 68 protein</fullName>
    </submittedName>
</protein>
<comment type="caution">
    <text evidence="5">The sequence shown here is derived from an EMBL/GenBank/DDBJ whole genome shotgun (WGS) entry which is preliminary data.</text>
</comment>
<name>A0ABW0GRK2_9MICO</name>
<evidence type="ECO:0000313" key="6">
    <source>
        <dbReference type="Proteomes" id="UP001596122"/>
    </source>
</evidence>